<comment type="caution">
    <text evidence="9">The sequence shown here is derived from an EMBL/GenBank/DDBJ whole genome shotgun (WGS) entry which is preliminary data.</text>
</comment>
<organism evidence="9 10">
    <name type="scientific">Lacticaseibacillus paracasei subsp. paracasei Lpp126</name>
    <dbReference type="NCBI Taxonomy" id="1256206"/>
    <lineage>
        <taxon>Bacteria</taxon>
        <taxon>Bacillati</taxon>
        <taxon>Bacillota</taxon>
        <taxon>Bacilli</taxon>
        <taxon>Lactobacillales</taxon>
        <taxon>Lactobacillaceae</taxon>
        <taxon>Lacticaseibacillus</taxon>
    </lineage>
</organism>
<dbReference type="Gene3D" id="3.40.50.300">
    <property type="entry name" value="P-loop containing nucleotide triphosphate hydrolases"/>
    <property type="match status" value="1"/>
</dbReference>
<dbReference type="InterPro" id="IPR027417">
    <property type="entry name" value="P-loop_NTPase"/>
</dbReference>
<reference evidence="9 10" key="1">
    <citation type="journal article" date="2013" name="PLoS ONE">
        <title>Lactobacillus paracasei comparative genomics: towards species pan-genome definition and exploitation of diversity.</title>
        <authorList>
            <person name="Smokvina T."/>
            <person name="Wels M."/>
            <person name="Polka J."/>
            <person name="Chervaux C."/>
            <person name="Brisse S."/>
            <person name="Boekhorst J."/>
            <person name="van Hylckama Vlieg J.E."/>
            <person name="Siezen R.J."/>
        </authorList>
    </citation>
    <scope>NUCLEOTIDE SEQUENCE [LARGE SCALE GENOMIC DNA]</scope>
    <source>
        <strain evidence="9 10">Lpp126</strain>
    </source>
</reference>
<gene>
    <name evidence="9" type="ORF">Lpp126_03614</name>
</gene>
<proteinExistence type="inferred from homology"/>
<protein>
    <recommendedName>
        <fullName evidence="6">UDP-N-acetylglucosamine kinase</fullName>
        <ecNumber evidence="2">2.7.1.176</ecNumber>
    </recommendedName>
    <alternativeName>
        <fullName evidence="6">UDP-N-acetylglucosamine kinase</fullName>
    </alternativeName>
</protein>
<sequence length="53" mass="5846">MMSDQKRILVLLAGAPGTGKTYTANKIMQAISGFVSLPLDLFKEHLYDELGFD</sequence>
<dbReference type="Pfam" id="PF06414">
    <property type="entry name" value="Zeta_toxin"/>
    <property type="match status" value="1"/>
</dbReference>
<keyword evidence="9" id="KW-0418">Kinase</keyword>
<dbReference type="EMBL" id="ANKC01000234">
    <property type="protein sequence ID" value="EPC84665.1"/>
    <property type="molecule type" value="Genomic_DNA"/>
</dbReference>
<dbReference type="AlphaFoldDB" id="S2S4P3"/>
<comment type="catalytic activity">
    <reaction evidence="7">
        <text>UDP-N-acetyl-alpha-D-glucosamine + ATP = UDP-N-acetyl-alpha-D-glucosamine 3'-phosphate + ADP + H(+)</text>
        <dbReference type="Rhea" id="RHEA:32671"/>
        <dbReference type="ChEBI" id="CHEBI:15378"/>
        <dbReference type="ChEBI" id="CHEBI:30616"/>
        <dbReference type="ChEBI" id="CHEBI:57705"/>
        <dbReference type="ChEBI" id="CHEBI:64353"/>
        <dbReference type="ChEBI" id="CHEBI:456216"/>
        <dbReference type="EC" id="2.7.1.176"/>
    </reaction>
</comment>
<keyword evidence="5" id="KW-0067">ATP-binding</keyword>
<evidence type="ECO:0000256" key="4">
    <source>
        <dbReference type="ARBA" id="ARBA00022741"/>
    </source>
</evidence>
<keyword evidence="4" id="KW-0547">Nucleotide-binding</keyword>
<feature type="domain" description="Zeta toxin" evidence="8">
    <location>
        <begin position="3"/>
        <end position="46"/>
    </location>
</feature>
<accession>S2S4P3</accession>
<keyword evidence="3" id="KW-1277">Toxin-antitoxin system</keyword>
<evidence type="ECO:0000256" key="1">
    <source>
        <dbReference type="ARBA" id="ARBA00009104"/>
    </source>
</evidence>
<dbReference type="EC" id="2.7.1.176" evidence="2"/>
<dbReference type="InterPro" id="IPR010488">
    <property type="entry name" value="Zeta_toxin_domain"/>
</dbReference>
<evidence type="ECO:0000256" key="2">
    <source>
        <dbReference type="ARBA" id="ARBA00011963"/>
    </source>
</evidence>
<evidence type="ECO:0000313" key="9">
    <source>
        <dbReference type="EMBL" id="EPC84665.1"/>
    </source>
</evidence>
<dbReference type="GO" id="GO:0016301">
    <property type="term" value="F:kinase activity"/>
    <property type="evidence" value="ECO:0007669"/>
    <property type="project" value="UniProtKB-KW"/>
</dbReference>
<evidence type="ECO:0000256" key="5">
    <source>
        <dbReference type="ARBA" id="ARBA00022840"/>
    </source>
</evidence>
<dbReference type="GO" id="GO:0005524">
    <property type="term" value="F:ATP binding"/>
    <property type="evidence" value="ECO:0007669"/>
    <property type="project" value="UniProtKB-KW"/>
</dbReference>
<evidence type="ECO:0000256" key="7">
    <source>
        <dbReference type="ARBA" id="ARBA00048178"/>
    </source>
</evidence>
<evidence type="ECO:0000259" key="8">
    <source>
        <dbReference type="Pfam" id="PF06414"/>
    </source>
</evidence>
<evidence type="ECO:0000313" key="10">
    <source>
        <dbReference type="Proteomes" id="UP000014243"/>
    </source>
</evidence>
<keyword evidence="9" id="KW-0808">Transferase</keyword>
<dbReference type="Proteomes" id="UP000014243">
    <property type="component" value="Unassembled WGS sequence"/>
</dbReference>
<evidence type="ECO:0000256" key="6">
    <source>
        <dbReference type="ARBA" id="ARBA00032897"/>
    </source>
</evidence>
<evidence type="ECO:0000256" key="3">
    <source>
        <dbReference type="ARBA" id="ARBA00022649"/>
    </source>
</evidence>
<name>S2S4P3_LACPA</name>
<comment type="similarity">
    <text evidence="1">Belongs to the zeta toxin family.</text>
</comment>
<feature type="non-terminal residue" evidence="9">
    <location>
        <position position="53"/>
    </location>
</feature>
<dbReference type="SUPFAM" id="SSF52540">
    <property type="entry name" value="P-loop containing nucleoside triphosphate hydrolases"/>
    <property type="match status" value="1"/>
</dbReference>